<name>A0A0L0F889_9EUKA</name>
<dbReference type="Proteomes" id="UP000054560">
    <property type="component" value="Unassembled WGS sequence"/>
</dbReference>
<dbReference type="EMBL" id="KQ246314">
    <property type="protein sequence ID" value="KNC72929.1"/>
    <property type="molecule type" value="Genomic_DNA"/>
</dbReference>
<keyword evidence="2" id="KW-1185">Reference proteome</keyword>
<accession>A0A0L0F889</accession>
<organism evidence="1 2">
    <name type="scientific">Sphaeroforma arctica JP610</name>
    <dbReference type="NCBI Taxonomy" id="667725"/>
    <lineage>
        <taxon>Eukaryota</taxon>
        <taxon>Ichthyosporea</taxon>
        <taxon>Ichthyophonida</taxon>
        <taxon>Sphaeroforma</taxon>
    </lineage>
</organism>
<dbReference type="GeneID" id="25915014"/>
<reference evidence="1 2" key="1">
    <citation type="submission" date="2011-02" db="EMBL/GenBank/DDBJ databases">
        <title>The Genome Sequence of Sphaeroforma arctica JP610.</title>
        <authorList>
            <consortium name="The Broad Institute Genome Sequencing Platform"/>
            <person name="Russ C."/>
            <person name="Cuomo C."/>
            <person name="Young S.K."/>
            <person name="Zeng Q."/>
            <person name="Gargeya S."/>
            <person name="Alvarado L."/>
            <person name="Berlin A."/>
            <person name="Chapman S.B."/>
            <person name="Chen Z."/>
            <person name="Freedman E."/>
            <person name="Gellesch M."/>
            <person name="Goldberg J."/>
            <person name="Griggs A."/>
            <person name="Gujja S."/>
            <person name="Heilman E."/>
            <person name="Heiman D."/>
            <person name="Howarth C."/>
            <person name="Mehta T."/>
            <person name="Neiman D."/>
            <person name="Pearson M."/>
            <person name="Roberts A."/>
            <person name="Saif S."/>
            <person name="Shea T."/>
            <person name="Shenoy N."/>
            <person name="Sisk P."/>
            <person name="Stolte C."/>
            <person name="Sykes S."/>
            <person name="White J."/>
            <person name="Yandava C."/>
            <person name="Burger G."/>
            <person name="Gray M.W."/>
            <person name="Holland P.W.H."/>
            <person name="King N."/>
            <person name="Lang F.B.F."/>
            <person name="Roger A.J."/>
            <person name="Ruiz-Trillo I."/>
            <person name="Haas B."/>
            <person name="Nusbaum C."/>
            <person name="Birren B."/>
        </authorList>
    </citation>
    <scope>NUCLEOTIDE SEQUENCE [LARGE SCALE GENOMIC DNA]</scope>
    <source>
        <strain evidence="1 2">JP610</strain>
    </source>
</reference>
<evidence type="ECO:0000313" key="1">
    <source>
        <dbReference type="EMBL" id="KNC72929.1"/>
    </source>
</evidence>
<gene>
    <name evidence="1" type="ORF">SARC_14510</name>
</gene>
<sequence>MECPTEFCVNLQSNLLYTHHFVPAQVILYVIRLVTRIEAAIDFLVRHNRFLSKLDNTRAHLINGTGTEALLRDLRTDASTEKYLTRKRLHLRGLINVQVYPMLARWCTQATKENQVKRACRSHAHTAYLFAHIPPEELTAEIVTSLIAANVYLSTNYNYDLAAEHGAKYNRMDKERRGLDSGLGIADTEVFDVFQ</sequence>
<dbReference type="OrthoDB" id="2684236at2759"/>
<dbReference type="AlphaFoldDB" id="A0A0L0F889"/>
<protein>
    <submittedName>
        <fullName evidence="1">Uncharacterized protein</fullName>
    </submittedName>
</protein>
<feature type="non-terminal residue" evidence="1">
    <location>
        <position position="195"/>
    </location>
</feature>
<evidence type="ECO:0000313" key="2">
    <source>
        <dbReference type="Proteomes" id="UP000054560"/>
    </source>
</evidence>
<dbReference type="RefSeq" id="XP_014146831.1">
    <property type="nucleotide sequence ID" value="XM_014291356.1"/>
</dbReference>
<proteinExistence type="predicted"/>